<feature type="transmembrane region" description="Helical" evidence="1">
    <location>
        <begin position="324"/>
        <end position="343"/>
    </location>
</feature>
<keyword evidence="1" id="KW-1133">Transmembrane helix</keyword>
<dbReference type="InterPro" id="IPR052173">
    <property type="entry name" value="Beta-lactam_resp_regulator"/>
</dbReference>
<sequence>MNEVFKLSLSLSLSASILVLLMIVIKKVGKKWLLKRWIYYLWLVVFLRLLLPFGFEQSVMNQLFHHFDEQELITDAPLKPAENGVQLENVTLIETAKPDAETLQSSAPPKKSMLALILHYLWIPWLIVGGALLIYKIVTYRNFVNYVKANITLVDEPAILDLLSDVLEELEVKRPLELFVNPLIASPLLIGARKSAIVLPTVSLQAEDLRHILLHEVIHYKRKDVLYIWLTQVSVCLNWFNPMIHLMSRQIQKDRELSCDEAVIHKLSGINRMHYGDTLLRSLSASGSYKESLMSISLHEHAKDLKERLISISESAPPSKMGKYLLIVVATFLIFIGSVLGAYQMNTSPQPIKESLLSSINSDTDSELEAGDFRKLDLAGEIKGLDLQVPLANITIQTGSAEAIEVDGKLDYQFEDGLFKVTTQKNNEYDELSIVITLLEEKTYDAIQMKTENANIKLDTIQAKDVLITGDYNQVNLASLQSETLQIEAELGEITITDGTVTQLVTISTSLTDATITNLHAKNLVVVNSNGIIIANELEIFEKTTIENDHEMTLTDFTSNQIEVAQDIGDLSIHNGWMKQQTTFHSTMGNITYHGILHGQTTVENEGVGTIALNIVEPQNLYQIQAESEEAGLNKLMIDQTTHAYPYTSGSGEHLLQLRDSNTVGTAIKLYFNSPKEEN</sequence>
<reference evidence="4 5" key="1">
    <citation type="submission" date="2016-10" db="EMBL/GenBank/DDBJ databases">
        <authorList>
            <person name="de Groot N.N."/>
        </authorList>
    </citation>
    <scope>NUCLEOTIDE SEQUENCE [LARGE SCALE GENOMIC DNA]</scope>
    <source>
        <strain evidence="4 5">DSM 13760</strain>
    </source>
</reference>
<keyword evidence="5" id="KW-1185">Reference proteome</keyword>
<evidence type="ECO:0000256" key="1">
    <source>
        <dbReference type="SAM" id="Phobius"/>
    </source>
</evidence>
<evidence type="ECO:0000313" key="4">
    <source>
        <dbReference type="EMBL" id="SER67213.1"/>
    </source>
</evidence>
<protein>
    <submittedName>
        <fullName evidence="4">Signal transducer regulating beta-lactamase production, contains metallopeptidase domain</fullName>
    </submittedName>
</protein>
<organism evidence="4 5">
    <name type="scientific">Isobaculum melis</name>
    <dbReference type="NCBI Taxonomy" id="142588"/>
    <lineage>
        <taxon>Bacteria</taxon>
        <taxon>Bacillati</taxon>
        <taxon>Bacillota</taxon>
        <taxon>Bacilli</taxon>
        <taxon>Lactobacillales</taxon>
        <taxon>Carnobacteriaceae</taxon>
        <taxon>Isobaculum</taxon>
    </lineage>
</organism>
<evidence type="ECO:0000259" key="2">
    <source>
        <dbReference type="Pfam" id="PF05569"/>
    </source>
</evidence>
<dbReference type="CDD" id="cd07341">
    <property type="entry name" value="M56_BlaR1_MecR1_like"/>
    <property type="match status" value="1"/>
</dbReference>
<dbReference type="EMBL" id="FOHA01000003">
    <property type="protein sequence ID" value="SER67213.1"/>
    <property type="molecule type" value="Genomic_DNA"/>
</dbReference>
<dbReference type="STRING" id="142588.SAMN04488559_10331"/>
<feature type="transmembrane region" description="Helical" evidence="1">
    <location>
        <begin position="6"/>
        <end position="25"/>
    </location>
</feature>
<gene>
    <name evidence="4" type="ORF">SAMN04488559_10331</name>
</gene>
<dbReference type="OrthoDB" id="9770467at2"/>
<name>A0A1H9R5K0_9LACT</name>
<dbReference type="Pfam" id="PF13349">
    <property type="entry name" value="DUF4097"/>
    <property type="match status" value="1"/>
</dbReference>
<feature type="transmembrane region" description="Helical" evidence="1">
    <location>
        <begin position="37"/>
        <end position="55"/>
    </location>
</feature>
<accession>A0A1H9R5K0</accession>
<keyword evidence="1" id="KW-0472">Membrane</keyword>
<keyword evidence="1" id="KW-0812">Transmembrane</keyword>
<evidence type="ECO:0000313" key="5">
    <source>
        <dbReference type="Proteomes" id="UP000198948"/>
    </source>
</evidence>
<feature type="domain" description="Peptidase M56" evidence="2">
    <location>
        <begin position="9"/>
        <end position="312"/>
    </location>
</feature>
<dbReference type="InterPro" id="IPR008756">
    <property type="entry name" value="Peptidase_M56"/>
</dbReference>
<dbReference type="AlphaFoldDB" id="A0A1H9R5K0"/>
<feature type="transmembrane region" description="Helical" evidence="1">
    <location>
        <begin position="113"/>
        <end position="135"/>
    </location>
</feature>
<dbReference type="Proteomes" id="UP000198948">
    <property type="component" value="Unassembled WGS sequence"/>
</dbReference>
<dbReference type="PANTHER" id="PTHR34978">
    <property type="entry name" value="POSSIBLE SENSOR-TRANSDUCER PROTEIN BLAR"/>
    <property type="match status" value="1"/>
</dbReference>
<proteinExistence type="predicted"/>
<dbReference type="InterPro" id="IPR025164">
    <property type="entry name" value="Toastrack_DUF4097"/>
</dbReference>
<dbReference type="RefSeq" id="WP_092650427.1">
    <property type="nucleotide sequence ID" value="NZ_FOHA01000003.1"/>
</dbReference>
<evidence type="ECO:0000259" key="3">
    <source>
        <dbReference type="Pfam" id="PF13349"/>
    </source>
</evidence>
<dbReference type="Pfam" id="PF05569">
    <property type="entry name" value="Peptidase_M56"/>
    <property type="match status" value="1"/>
</dbReference>
<feature type="domain" description="DUF4097" evidence="3">
    <location>
        <begin position="386"/>
        <end position="583"/>
    </location>
</feature>
<dbReference type="PANTHER" id="PTHR34978:SF3">
    <property type="entry name" value="SLR0241 PROTEIN"/>
    <property type="match status" value="1"/>
</dbReference>